<dbReference type="PROSITE" id="PS51318">
    <property type="entry name" value="TAT"/>
    <property type="match status" value="1"/>
</dbReference>
<protein>
    <submittedName>
        <fullName evidence="3">Oxidoreductase</fullName>
    </submittedName>
</protein>
<dbReference type="Pfam" id="PF19051">
    <property type="entry name" value="GFO_IDH_MocA_C2"/>
    <property type="match status" value="1"/>
</dbReference>
<dbReference type="OrthoDB" id="726883at2"/>
<dbReference type="InterPro" id="IPR050463">
    <property type="entry name" value="Gfo/Idh/MocA_oxidrdct_glycsds"/>
</dbReference>
<dbReference type="AlphaFoldDB" id="A0A1V9G9T5"/>
<dbReference type="SUPFAM" id="SSF51735">
    <property type="entry name" value="NAD(P)-binding Rossmann-fold domains"/>
    <property type="match status" value="1"/>
</dbReference>
<proteinExistence type="predicted"/>
<dbReference type="PANTHER" id="PTHR43818">
    <property type="entry name" value="BCDNA.GH03377"/>
    <property type="match status" value="1"/>
</dbReference>
<dbReference type="STRING" id="1703345.A3860_03265"/>
<comment type="caution">
    <text evidence="3">The sequence shown here is derived from an EMBL/GenBank/DDBJ whole genome shotgun (WGS) entry which is preliminary data.</text>
</comment>
<evidence type="ECO:0000259" key="1">
    <source>
        <dbReference type="Pfam" id="PF01408"/>
    </source>
</evidence>
<dbReference type="GO" id="GO:0000166">
    <property type="term" value="F:nucleotide binding"/>
    <property type="evidence" value="ECO:0007669"/>
    <property type="project" value="InterPro"/>
</dbReference>
<feature type="domain" description="Gfo/Idh/MocA-like oxidoreductase N-terminal" evidence="1">
    <location>
        <begin position="42"/>
        <end position="167"/>
    </location>
</feature>
<reference evidence="3 4" key="1">
    <citation type="submission" date="2016-03" db="EMBL/GenBank/DDBJ databases">
        <title>Niastella vici sp. nov., isolated from farmland soil.</title>
        <authorList>
            <person name="Chen L."/>
            <person name="Wang D."/>
            <person name="Yang S."/>
            <person name="Wang G."/>
        </authorList>
    </citation>
    <scope>NUCLEOTIDE SEQUENCE [LARGE SCALE GENOMIC DNA]</scope>
    <source>
        <strain evidence="3 4">DJ57</strain>
    </source>
</reference>
<dbReference type="InterPro" id="IPR036291">
    <property type="entry name" value="NAD(P)-bd_dom_sf"/>
</dbReference>
<dbReference type="SUPFAM" id="SSF55347">
    <property type="entry name" value="Glyceraldehyde-3-phosphate dehydrogenase-like, C-terminal domain"/>
    <property type="match status" value="1"/>
</dbReference>
<dbReference type="InterPro" id="IPR000683">
    <property type="entry name" value="Gfo/Idh/MocA-like_OxRdtase_N"/>
</dbReference>
<dbReference type="InterPro" id="IPR043906">
    <property type="entry name" value="Gfo/Idh/MocA_OxRdtase_bact_C"/>
</dbReference>
<dbReference type="Gene3D" id="3.40.50.720">
    <property type="entry name" value="NAD(P)-binding Rossmann-like Domain"/>
    <property type="match status" value="1"/>
</dbReference>
<keyword evidence="4" id="KW-1185">Reference proteome</keyword>
<evidence type="ECO:0000313" key="4">
    <source>
        <dbReference type="Proteomes" id="UP000192796"/>
    </source>
</evidence>
<sequence>MMHRRRFLQQAGTLLAGGTVLSSLDNKTFAIFKNRIAPSDQLRVGAIGINGMGWANLMAALKVPGVNVAALCDVDKNVLDKRMAELAKNNIDTSKVKTYGDYRKLLEQKDIDIVIVGTPDHWHALQMVEACEAGKDVYVEKPVGNSIAECRCMVAAQQRYNKVVQAGQWQRSQQHFKDAVDYVQSGKLGMIRTVKVWCYQGWMRPQPVVPDSNPPAGVDYASWLGPAPKRPFNASRFHFNFRWFWDYAGGLMTDWGVHLLDYALLGMQADVPKSIAALGGKFAYPDLSQETPDTLTTLYEFDKFNLVWDSAMGIDNGSYGRNHGIAYIGNNGTLVLNRGGWEVLEEPQSTNKASKSFVKPADNGLDKHWVNFIDVVKSRKTENLNCSIQAGAHVATVAQMGNISFRSGQRLVWDKEKERFTDEKVNSQFLAKEYNNGYKMPKV</sequence>
<dbReference type="Proteomes" id="UP000192796">
    <property type="component" value="Unassembled WGS sequence"/>
</dbReference>
<feature type="domain" description="Gfo/Idh/MocA-like oxidoreductase bacterial type C-terminal" evidence="2">
    <location>
        <begin position="209"/>
        <end position="434"/>
    </location>
</feature>
<evidence type="ECO:0000259" key="2">
    <source>
        <dbReference type="Pfam" id="PF19051"/>
    </source>
</evidence>
<name>A0A1V9G9T5_9BACT</name>
<accession>A0A1V9G9T5</accession>
<organism evidence="3 4">
    <name type="scientific">Niastella vici</name>
    <dbReference type="NCBI Taxonomy" id="1703345"/>
    <lineage>
        <taxon>Bacteria</taxon>
        <taxon>Pseudomonadati</taxon>
        <taxon>Bacteroidota</taxon>
        <taxon>Chitinophagia</taxon>
        <taxon>Chitinophagales</taxon>
        <taxon>Chitinophagaceae</taxon>
        <taxon>Niastella</taxon>
    </lineage>
</organism>
<dbReference type="Pfam" id="PF01408">
    <property type="entry name" value="GFO_IDH_MocA"/>
    <property type="match status" value="1"/>
</dbReference>
<evidence type="ECO:0000313" key="3">
    <source>
        <dbReference type="EMBL" id="OQP67383.1"/>
    </source>
</evidence>
<dbReference type="EMBL" id="LVYD01000001">
    <property type="protein sequence ID" value="OQP67383.1"/>
    <property type="molecule type" value="Genomic_DNA"/>
</dbReference>
<dbReference type="InterPro" id="IPR006311">
    <property type="entry name" value="TAT_signal"/>
</dbReference>
<gene>
    <name evidence="3" type="ORF">A3860_03265</name>
</gene>
<dbReference type="Gene3D" id="3.30.360.10">
    <property type="entry name" value="Dihydrodipicolinate Reductase, domain 2"/>
    <property type="match status" value="1"/>
</dbReference>
<dbReference type="PANTHER" id="PTHR43818:SF5">
    <property type="entry name" value="OXIDOREDUCTASE FAMILY PROTEIN"/>
    <property type="match status" value="1"/>
</dbReference>
<dbReference type="RefSeq" id="WP_081145083.1">
    <property type="nucleotide sequence ID" value="NZ_LVYD01000001.1"/>
</dbReference>